<evidence type="ECO:0000313" key="3">
    <source>
        <dbReference type="Proteomes" id="UP000448943"/>
    </source>
</evidence>
<dbReference type="AlphaFoldDB" id="A0A6N9PZQ9"/>
<feature type="signal peptide" evidence="1">
    <location>
        <begin position="1"/>
        <end position="20"/>
    </location>
</feature>
<keyword evidence="3" id="KW-1185">Reference proteome</keyword>
<dbReference type="InterPro" id="IPR021598">
    <property type="entry name" value="DUF3221"/>
</dbReference>
<name>A0A6N9PZQ9_9BACL</name>
<dbReference type="Proteomes" id="UP000448943">
    <property type="component" value="Unassembled WGS sequence"/>
</dbReference>
<feature type="chain" id="PRO_5039632658" evidence="1">
    <location>
        <begin position="21"/>
        <end position="178"/>
    </location>
</feature>
<dbReference type="PROSITE" id="PS51257">
    <property type="entry name" value="PROKAR_LIPOPROTEIN"/>
    <property type="match status" value="1"/>
</dbReference>
<dbReference type="Pfam" id="PF11518">
    <property type="entry name" value="DUF3221"/>
    <property type="match status" value="1"/>
</dbReference>
<protein>
    <submittedName>
        <fullName evidence="2">DUF3221 domain-containing protein</fullName>
    </submittedName>
</protein>
<dbReference type="RefSeq" id="WP_160645792.1">
    <property type="nucleotide sequence ID" value="NZ_SIJB01000020.1"/>
</dbReference>
<keyword evidence="1" id="KW-0732">Signal</keyword>
<organism evidence="2 3">
    <name type="scientific">Chengkuizengella marina</name>
    <dbReference type="NCBI Taxonomy" id="2507566"/>
    <lineage>
        <taxon>Bacteria</taxon>
        <taxon>Bacillati</taxon>
        <taxon>Bacillota</taxon>
        <taxon>Bacilli</taxon>
        <taxon>Bacillales</taxon>
        <taxon>Paenibacillaceae</taxon>
        <taxon>Chengkuizengella</taxon>
    </lineage>
</organism>
<evidence type="ECO:0000256" key="1">
    <source>
        <dbReference type="SAM" id="SignalP"/>
    </source>
</evidence>
<comment type="caution">
    <text evidence="2">The sequence shown here is derived from an EMBL/GenBank/DDBJ whole genome shotgun (WGS) entry which is preliminary data.</text>
</comment>
<reference evidence="2 3" key="1">
    <citation type="submission" date="2019-01" db="EMBL/GenBank/DDBJ databases">
        <title>Chengkuizengella sp. nov., isolated from deep-sea sediment of East Pacific Ocean.</title>
        <authorList>
            <person name="Yang J."/>
            <person name="Lai Q."/>
            <person name="Shao Z."/>
        </authorList>
    </citation>
    <scope>NUCLEOTIDE SEQUENCE [LARGE SCALE GENOMIC DNA]</scope>
    <source>
        <strain evidence="2 3">YPA3-1-1</strain>
    </source>
</reference>
<dbReference type="OrthoDB" id="2603210at2"/>
<evidence type="ECO:0000313" key="2">
    <source>
        <dbReference type="EMBL" id="NBI28991.1"/>
    </source>
</evidence>
<accession>A0A6N9PZQ9</accession>
<sequence>MKSKFLSLMILILLTLSACSEEMNNDKGLIKVDIQGEFITKIENEKILVVSNIPQDFSSSGGVKEYYNATWLYNVESSDLKTLKIGQKVEYTTKGLTMTTYPGSVELDEIKIVKMKSPTTTNLTVEEVIREAINRSPQIEVFILKDLTFDEDRQKWLVQFMDGLEKESKKMNLEINDH</sequence>
<gene>
    <name evidence="2" type="ORF">ERL59_08470</name>
</gene>
<proteinExistence type="predicted"/>
<dbReference type="EMBL" id="SIJB01000020">
    <property type="protein sequence ID" value="NBI28991.1"/>
    <property type="molecule type" value="Genomic_DNA"/>
</dbReference>